<evidence type="ECO:0000313" key="2">
    <source>
        <dbReference type="Proteomes" id="UP000037460"/>
    </source>
</evidence>
<name>A0A0M0J9I6_9EUKA</name>
<proteinExistence type="predicted"/>
<organism evidence="1 2">
    <name type="scientific">Chrysochromulina tobinii</name>
    <dbReference type="NCBI Taxonomy" id="1460289"/>
    <lineage>
        <taxon>Eukaryota</taxon>
        <taxon>Haptista</taxon>
        <taxon>Haptophyta</taxon>
        <taxon>Prymnesiophyceae</taxon>
        <taxon>Prymnesiales</taxon>
        <taxon>Chrysochromulinaceae</taxon>
        <taxon>Chrysochromulina</taxon>
    </lineage>
</organism>
<accession>A0A0M0J9I6</accession>
<keyword evidence="2" id="KW-1185">Reference proteome</keyword>
<protein>
    <submittedName>
        <fullName evidence="1">Uncharacterized protein</fullName>
    </submittedName>
</protein>
<dbReference type="Proteomes" id="UP000037460">
    <property type="component" value="Unassembled WGS sequence"/>
</dbReference>
<dbReference type="EMBL" id="JWZX01003210">
    <property type="protein sequence ID" value="KOO23231.1"/>
    <property type="molecule type" value="Genomic_DNA"/>
</dbReference>
<evidence type="ECO:0000313" key="1">
    <source>
        <dbReference type="EMBL" id="KOO23231.1"/>
    </source>
</evidence>
<comment type="caution">
    <text evidence="1">The sequence shown here is derived from an EMBL/GenBank/DDBJ whole genome shotgun (WGS) entry which is preliminary data.</text>
</comment>
<dbReference type="AlphaFoldDB" id="A0A0M0J9I6"/>
<sequence>MYKTGRRWTGGFEAFVTVGNAGVAPGFAVQVDYRSEPGLQMLQADGAELISYVAPFLLLRPTLTDGKGVITLRLRGSGGGSPQ</sequence>
<reference evidence="2" key="1">
    <citation type="journal article" date="2015" name="PLoS Genet.">
        <title>Genome Sequence and Transcriptome Analyses of Chrysochromulina tobin: Metabolic Tools for Enhanced Algal Fitness in the Prominent Order Prymnesiales (Haptophyceae).</title>
        <authorList>
            <person name="Hovde B.T."/>
            <person name="Deodato C.R."/>
            <person name="Hunsperger H.M."/>
            <person name="Ryken S.A."/>
            <person name="Yost W."/>
            <person name="Jha R.K."/>
            <person name="Patterson J."/>
            <person name="Monnat R.J. Jr."/>
            <person name="Barlow S.B."/>
            <person name="Starkenburg S.R."/>
            <person name="Cattolico R.A."/>
        </authorList>
    </citation>
    <scope>NUCLEOTIDE SEQUENCE</scope>
    <source>
        <strain evidence="2">CCMP291</strain>
    </source>
</reference>
<gene>
    <name evidence="1" type="ORF">Ctob_003173</name>
</gene>